<dbReference type="Proteomes" id="UP000444980">
    <property type="component" value="Unassembled WGS sequence"/>
</dbReference>
<dbReference type="InterPro" id="IPR002656">
    <property type="entry name" value="Acyl_transf_3_dom"/>
</dbReference>
<feature type="domain" description="Acyltransferase 3" evidence="2">
    <location>
        <begin position="28"/>
        <end position="362"/>
    </location>
</feature>
<dbReference type="Pfam" id="PF01757">
    <property type="entry name" value="Acyl_transf_3"/>
    <property type="match status" value="1"/>
</dbReference>
<keyword evidence="4" id="KW-1185">Reference proteome</keyword>
<evidence type="ECO:0000313" key="3">
    <source>
        <dbReference type="EMBL" id="GED97725.1"/>
    </source>
</evidence>
<keyword evidence="1" id="KW-1133">Transmembrane helix</keyword>
<feature type="transmembrane region" description="Helical" evidence="1">
    <location>
        <begin position="400"/>
        <end position="416"/>
    </location>
</feature>
<reference evidence="4" key="1">
    <citation type="submission" date="2019-06" db="EMBL/GenBank/DDBJ databases">
        <title>Gordonia isolated from sludge of a wastewater treatment plant.</title>
        <authorList>
            <person name="Tamura T."/>
            <person name="Aoyama K."/>
            <person name="Kang Y."/>
            <person name="Saito S."/>
            <person name="Akiyama N."/>
            <person name="Yazawa K."/>
            <person name="Gonoi T."/>
            <person name="Mikami Y."/>
        </authorList>
    </citation>
    <scope>NUCLEOTIDE SEQUENCE [LARGE SCALE GENOMIC DNA]</scope>
    <source>
        <strain evidence="4">NBRC 107697</strain>
    </source>
</reference>
<accession>A0A7I9UXC1</accession>
<feature type="transmembrane region" description="Helical" evidence="1">
    <location>
        <begin position="74"/>
        <end position="97"/>
    </location>
</feature>
<evidence type="ECO:0000259" key="2">
    <source>
        <dbReference type="Pfam" id="PF01757"/>
    </source>
</evidence>
<sequence>MTKPLSESPRALDATELDRLAGTARDRAVDVLRLASLLVVVAGHSIMLTVAAPPAGGDRLILGNLLGDHPILQLATWLFQVLPLFFFAGAAAATYGWRPDTRPGHWLLRRAQRLLRPVFWYLVVVGAALGIAAWVGCPAAVDVIGRLGVQLLWFLGAYLVILATVALLQRMSRPIHILIGVAVCYGATAVADAARLGADGAAPRWTMITFATAWMVPAVLGIGYAKRLVAPRVAAVGAVLMLAVNTGMVVAGPYDVSMVTVPGQRLSNMSPPSVLLAGHAIVLCLLAIAAAGALGRWARRPRVWWWTALGNRAAMTLYLWHLPLLGILIGAGALLGFTRDHLESTGHLVIVGVQTVLLVALLVPVAGLLSPLENRPLPWWDDERPVRLPATVGNRWRDRAVFLLLVITGFALLMFARDGMLVGASALAVVVAGAGAARAISVGTGQPAGQRRSPID</sequence>
<feature type="transmembrane region" description="Helical" evidence="1">
    <location>
        <begin position="175"/>
        <end position="193"/>
    </location>
</feature>
<feature type="transmembrane region" description="Helical" evidence="1">
    <location>
        <begin position="118"/>
        <end position="141"/>
    </location>
</feature>
<dbReference type="GO" id="GO:0016747">
    <property type="term" value="F:acyltransferase activity, transferring groups other than amino-acyl groups"/>
    <property type="evidence" value="ECO:0007669"/>
    <property type="project" value="InterPro"/>
</dbReference>
<keyword evidence="1" id="KW-0812">Transmembrane</keyword>
<dbReference type="AlphaFoldDB" id="A0A7I9UXC1"/>
<evidence type="ECO:0000313" key="4">
    <source>
        <dbReference type="Proteomes" id="UP000444980"/>
    </source>
</evidence>
<feature type="transmembrane region" description="Helical" evidence="1">
    <location>
        <begin position="147"/>
        <end position="168"/>
    </location>
</feature>
<comment type="caution">
    <text evidence="3">The sequence shown here is derived from an EMBL/GenBank/DDBJ whole genome shotgun (WGS) entry which is preliminary data.</text>
</comment>
<feature type="transmembrane region" description="Helical" evidence="1">
    <location>
        <begin position="34"/>
        <end position="54"/>
    </location>
</feature>
<protein>
    <recommendedName>
        <fullName evidence="2">Acyltransferase 3 domain-containing protein</fullName>
    </recommendedName>
</protein>
<proteinExistence type="predicted"/>
<dbReference type="OrthoDB" id="8206682at2"/>
<gene>
    <name evidence="3" type="ORF">nbrc107697_17640</name>
</gene>
<feature type="transmembrane region" description="Helical" evidence="1">
    <location>
        <begin position="349"/>
        <end position="369"/>
    </location>
</feature>
<feature type="transmembrane region" description="Helical" evidence="1">
    <location>
        <begin position="232"/>
        <end position="254"/>
    </location>
</feature>
<feature type="transmembrane region" description="Helical" evidence="1">
    <location>
        <begin position="317"/>
        <end position="337"/>
    </location>
</feature>
<feature type="transmembrane region" description="Helical" evidence="1">
    <location>
        <begin position="205"/>
        <end position="225"/>
    </location>
</feature>
<dbReference type="EMBL" id="BJOU01000001">
    <property type="protein sequence ID" value="GED97725.1"/>
    <property type="molecule type" value="Genomic_DNA"/>
</dbReference>
<evidence type="ECO:0000256" key="1">
    <source>
        <dbReference type="SAM" id="Phobius"/>
    </source>
</evidence>
<feature type="transmembrane region" description="Helical" evidence="1">
    <location>
        <begin position="274"/>
        <end position="297"/>
    </location>
</feature>
<name>A0A7I9UXC1_9ACTN</name>
<dbReference type="RefSeq" id="WP_161927016.1">
    <property type="nucleotide sequence ID" value="NZ_BJOU01000001.1"/>
</dbReference>
<organism evidence="3 4">
    <name type="scientific">Gordonia crocea</name>
    <dbReference type="NCBI Taxonomy" id="589162"/>
    <lineage>
        <taxon>Bacteria</taxon>
        <taxon>Bacillati</taxon>
        <taxon>Actinomycetota</taxon>
        <taxon>Actinomycetes</taxon>
        <taxon>Mycobacteriales</taxon>
        <taxon>Gordoniaceae</taxon>
        <taxon>Gordonia</taxon>
    </lineage>
</organism>
<keyword evidence="1" id="KW-0472">Membrane</keyword>
<feature type="transmembrane region" description="Helical" evidence="1">
    <location>
        <begin position="422"/>
        <end position="442"/>
    </location>
</feature>